<name>A0ACB7TP11_HYAAI</name>
<keyword evidence="2" id="KW-1185">Reference proteome</keyword>
<accession>A0ACB7TP11</accession>
<evidence type="ECO:0000313" key="2">
    <source>
        <dbReference type="Proteomes" id="UP000821845"/>
    </source>
</evidence>
<reference evidence="1" key="1">
    <citation type="submission" date="2020-05" db="EMBL/GenBank/DDBJ databases">
        <title>Large-scale comparative analyses of tick genomes elucidate their genetic diversity and vector capacities.</title>
        <authorList>
            <person name="Jia N."/>
            <person name="Wang J."/>
            <person name="Shi W."/>
            <person name="Du L."/>
            <person name="Sun Y."/>
            <person name="Zhan W."/>
            <person name="Jiang J."/>
            <person name="Wang Q."/>
            <person name="Zhang B."/>
            <person name="Ji P."/>
            <person name="Sakyi L.B."/>
            <person name="Cui X."/>
            <person name="Yuan T."/>
            <person name="Jiang B."/>
            <person name="Yang W."/>
            <person name="Lam T.T.-Y."/>
            <person name="Chang Q."/>
            <person name="Ding S."/>
            <person name="Wang X."/>
            <person name="Zhu J."/>
            <person name="Ruan X."/>
            <person name="Zhao L."/>
            <person name="Wei J."/>
            <person name="Que T."/>
            <person name="Du C."/>
            <person name="Cheng J."/>
            <person name="Dai P."/>
            <person name="Han X."/>
            <person name="Huang E."/>
            <person name="Gao Y."/>
            <person name="Liu J."/>
            <person name="Shao H."/>
            <person name="Ye R."/>
            <person name="Li L."/>
            <person name="Wei W."/>
            <person name="Wang X."/>
            <person name="Wang C."/>
            <person name="Yang T."/>
            <person name="Huo Q."/>
            <person name="Li W."/>
            <person name="Guo W."/>
            <person name="Chen H."/>
            <person name="Zhou L."/>
            <person name="Ni X."/>
            <person name="Tian J."/>
            <person name="Zhou Y."/>
            <person name="Sheng Y."/>
            <person name="Liu T."/>
            <person name="Pan Y."/>
            <person name="Xia L."/>
            <person name="Li J."/>
            <person name="Zhao F."/>
            <person name="Cao W."/>
        </authorList>
    </citation>
    <scope>NUCLEOTIDE SEQUENCE</scope>
    <source>
        <strain evidence="1">Hyas-2018</strain>
    </source>
</reference>
<proteinExistence type="predicted"/>
<evidence type="ECO:0000313" key="1">
    <source>
        <dbReference type="EMBL" id="KAH6946584.1"/>
    </source>
</evidence>
<dbReference type="EMBL" id="CM023481">
    <property type="protein sequence ID" value="KAH6946584.1"/>
    <property type="molecule type" value="Genomic_DNA"/>
</dbReference>
<protein>
    <submittedName>
        <fullName evidence="1">Uncharacterized protein</fullName>
    </submittedName>
</protein>
<gene>
    <name evidence="1" type="ORF">HPB50_014127</name>
</gene>
<comment type="caution">
    <text evidence="1">The sequence shown here is derived from an EMBL/GenBank/DDBJ whole genome shotgun (WGS) entry which is preliminary data.</text>
</comment>
<sequence>MTCDLSASCPATQQPETSRGIFVRVLESQAGYHLKAAPRGLRVLDAIIPDRVPTALASNKVDCTTVRRADEELEHPAERTHRLAEMSPTGKHHATGFLELRPRCPHLFPPLLPLIQEQVERGCIAQQTTPEQDHEHRAIAPAYESVTTNAKQSRGHHGNVLGQLKNFSGTSPWPLPVGSLRSRKMDSGKGRLRVVATSPQDIKANNKSCSMSHIHVIGELDRQVSTADTICLLRPLLFHERTRMDVVHKGTRVKR</sequence>
<organism evidence="1 2">
    <name type="scientific">Hyalomma asiaticum</name>
    <name type="common">Tick</name>
    <dbReference type="NCBI Taxonomy" id="266040"/>
    <lineage>
        <taxon>Eukaryota</taxon>
        <taxon>Metazoa</taxon>
        <taxon>Ecdysozoa</taxon>
        <taxon>Arthropoda</taxon>
        <taxon>Chelicerata</taxon>
        <taxon>Arachnida</taxon>
        <taxon>Acari</taxon>
        <taxon>Parasitiformes</taxon>
        <taxon>Ixodida</taxon>
        <taxon>Ixodoidea</taxon>
        <taxon>Ixodidae</taxon>
        <taxon>Hyalomminae</taxon>
        <taxon>Hyalomma</taxon>
    </lineage>
</organism>
<dbReference type="Proteomes" id="UP000821845">
    <property type="component" value="Chromosome 1"/>
</dbReference>